<dbReference type="SMART" id="SM00385">
    <property type="entry name" value="CYCLIN"/>
    <property type="match status" value="2"/>
</dbReference>
<name>A0AAD9J951_9ANNE</name>
<gene>
    <name evidence="8" type="ORF">LSH36_511g01009</name>
</gene>
<dbReference type="SUPFAM" id="SSF47954">
    <property type="entry name" value="Cyclin-like"/>
    <property type="match status" value="2"/>
</dbReference>
<dbReference type="GO" id="GO:0051301">
    <property type="term" value="P:cell division"/>
    <property type="evidence" value="ECO:0007669"/>
    <property type="project" value="UniProtKB-KW"/>
</dbReference>
<keyword evidence="1" id="KW-0132">Cell division</keyword>
<dbReference type="InterPro" id="IPR004367">
    <property type="entry name" value="Cyclin_C-dom"/>
</dbReference>
<dbReference type="EMBL" id="JAODUP010000511">
    <property type="protein sequence ID" value="KAK2148185.1"/>
    <property type="molecule type" value="Genomic_DNA"/>
</dbReference>
<dbReference type="Pfam" id="PF02984">
    <property type="entry name" value="Cyclin_C"/>
    <property type="match status" value="1"/>
</dbReference>
<feature type="domain" description="Cyclin-like" evidence="6">
    <location>
        <begin position="277"/>
        <end position="364"/>
    </location>
</feature>
<comment type="similarity">
    <text evidence="5">Belongs to the cyclin family.</text>
</comment>
<dbReference type="Pfam" id="PF00134">
    <property type="entry name" value="Cyclin_N"/>
    <property type="match status" value="1"/>
</dbReference>
<evidence type="ECO:0000256" key="1">
    <source>
        <dbReference type="ARBA" id="ARBA00022618"/>
    </source>
</evidence>
<dbReference type="SMART" id="SM01332">
    <property type="entry name" value="Cyclin_C"/>
    <property type="match status" value="1"/>
</dbReference>
<keyword evidence="3 5" id="KW-0195">Cyclin</keyword>
<dbReference type="InterPro" id="IPR006671">
    <property type="entry name" value="Cyclin_N"/>
</dbReference>
<keyword evidence="9" id="KW-1185">Reference proteome</keyword>
<dbReference type="Gene3D" id="1.10.472.10">
    <property type="entry name" value="Cyclin-like"/>
    <property type="match status" value="2"/>
</dbReference>
<dbReference type="FunFam" id="1.10.472.10:FF:000001">
    <property type="entry name" value="G2/mitotic-specific cyclin"/>
    <property type="match status" value="1"/>
</dbReference>
<evidence type="ECO:0000259" key="7">
    <source>
        <dbReference type="SMART" id="SM01332"/>
    </source>
</evidence>
<feature type="domain" description="Cyclin C-terminal" evidence="7">
    <location>
        <begin position="273"/>
        <end position="403"/>
    </location>
</feature>
<reference evidence="8" key="1">
    <citation type="journal article" date="2023" name="Mol. Biol. Evol.">
        <title>Third-Generation Sequencing Reveals the Adaptive Role of the Epigenome in Three Deep-Sea Polychaetes.</title>
        <authorList>
            <person name="Perez M."/>
            <person name="Aroh O."/>
            <person name="Sun Y."/>
            <person name="Lan Y."/>
            <person name="Juniper S.K."/>
            <person name="Young C.R."/>
            <person name="Angers B."/>
            <person name="Qian P.Y."/>
        </authorList>
    </citation>
    <scope>NUCLEOTIDE SEQUENCE</scope>
    <source>
        <strain evidence="8">P08H-3</strain>
    </source>
</reference>
<organism evidence="8 9">
    <name type="scientific">Paralvinella palmiformis</name>
    <dbReference type="NCBI Taxonomy" id="53620"/>
    <lineage>
        <taxon>Eukaryota</taxon>
        <taxon>Metazoa</taxon>
        <taxon>Spiralia</taxon>
        <taxon>Lophotrochozoa</taxon>
        <taxon>Annelida</taxon>
        <taxon>Polychaeta</taxon>
        <taxon>Sedentaria</taxon>
        <taxon>Canalipalpata</taxon>
        <taxon>Terebellida</taxon>
        <taxon>Terebelliformia</taxon>
        <taxon>Alvinellidae</taxon>
        <taxon>Paralvinella</taxon>
    </lineage>
</organism>
<dbReference type="InterPro" id="IPR039361">
    <property type="entry name" value="Cyclin"/>
</dbReference>
<evidence type="ECO:0000259" key="6">
    <source>
        <dbReference type="SMART" id="SM00385"/>
    </source>
</evidence>
<protein>
    <recommendedName>
        <fullName evidence="10">Cyclin N-terminal domain-containing protein</fullName>
    </recommendedName>
</protein>
<keyword evidence="4" id="KW-0131">Cell cycle</keyword>
<comment type="caution">
    <text evidence="8">The sequence shown here is derived from an EMBL/GenBank/DDBJ whole genome shotgun (WGS) entry which is preliminary data.</text>
</comment>
<dbReference type="Proteomes" id="UP001208570">
    <property type="component" value="Unassembled WGS sequence"/>
</dbReference>
<evidence type="ECO:0000256" key="5">
    <source>
        <dbReference type="RuleBase" id="RU000383"/>
    </source>
</evidence>
<evidence type="ECO:0000313" key="9">
    <source>
        <dbReference type="Proteomes" id="UP001208570"/>
    </source>
</evidence>
<evidence type="ECO:0000256" key="2">
    <source>
        <dbReference type="ARBA" id="ARBA00022776"/>
    </source>
</evidence>
<evidence type="ECO:0000256" key="4">
    <source>
        <dbReference type="ARBA" id="ARBA00023306"/>
    </source>
</evidence>
<dbReference type="PANTHER" id="PTHR10177">
    <property type="entry name" value="CYCLINS"/>
    <property type="match status" value="1"/>
</dbReference>
<dbReference type="InterPro" id="IPR036915">
    <property type="entry name" value="Cyclin-like_sf"/>
</dbReference>
<evidence type="ECO:0008006" key="10">
    <source>
        <dbReference type="Google" id="ProtNLM"/>
    </source>
</evidence>
<proteinExistence type="inferred from homology"/>
<evidence type="ECO:0000256" key="3">
    <source>
        <dbReference type="ARBA" id="ARBA00023127"/>
    </source>
</evidence>
<dbReference type="InterPro" id="IPR048258">
    <property type="entry name" value="Cyclins_cyclin-box"/>
</dbReference>
<feature type="domain" description="Cyclin-like" evidence="6">
    <location>
        <begin position="180"/>
        <end position="264"/>
    </location>
</feature>
<evidence type="ECO:0000313" key="8">
    <source>
        <dbReference type="EMBL" id="KAK2148185.1"/>
    </source>
</evidence>
<dbReference type="PROSITE" id="PS00292">
    <property type="entry name" value="CYCLINS"/>
    <property type="match status" value="1"/>
</dbReference>
<keyword evidence="2" id="KW-0498">Mitosis</keyword>
<dbReference type="CDD" id="cd20537">
    <property type="entry name" value="CYCLIN_CCNO-like_rpt2"/>
    <property type="match status" value="1"/>
</dbReference>
<dbReference type="InterPro" id="IPR013763">
    <property type="entry name" value="Cyclin-like_dom"/>
</dbReference>
<accession>A0AAD9J951</accession>
<sequence>MWRKNSVGIRDLPKRRPIAHSSSLTDSNINIPPVSGKKLRKQTVRLPENVQLPAVHTHCRQRGIRCPKKLKDDGEVSEACAEDDDGKTVKLKKYAQTTSPTICVPIPVALKEPKDVSPCQSLMIKLPAGVVPVDDNKNGSLSYRSDIMRYSKVSEKKLSFPTDFFEYYPSKGKSRIVLVDWLIQVQDYLKLQQQTLYLAVQVVDRFVMTKRVKSTKLQLVGVTSLLIAAKYEERFPPPINLLIKLTDGAYLFEEVIQMELKLLDTLRCELYIPTPMAFFDVGFDVLSRNPAIGSLSTYILDLALPYVHMLDQSPSVQAAAAIYLAHETLENEFEITSKVCLRSLMHHLDCEEEEITNCVSEFVKLLQRAAKENIQAARMKYLNKKENKNNLNQFECGKIIVEMANSNTSIPKLT</sequence>
<dbReference type="AlphaFoldDB" id="A0AAD9J951"/>